<sequence length="56" mass="6532">MSSRAIEHHESPLTRHEGRQPEHASRTEQFAYLDIDAPDSLFEGIFLDLYFTRAIE</sequence>
<organism evidence="2 3">
    <name type="scientific">Aromatoleum evansii</name>
    <name type="common">Azoarcus evansii</name>
    <dbReference type="NCBI Taxonomy" id="59406"/>
    <lineage>
        <taxon>Bacteria</taxon>
        <taxon>Pseudomonadati</taxon>
        <taxon>Pseudomonadota</taxon>
        <taxon>Betaproteobacteria</taxon>
        <taxon>Rhodocyclales</taxon>
        <taxon>Rhodocyclaceae</taxon>
        <taxon>Aromatoleum</taxon>
    </lineage>
</organism>
<name>A0ABZ1AE01_AROEV</name>
<keyword evidence="3" id="KW-1185">Reference proteome</keyword>
<proteinExistence type="predicted"/>
<feature type="region of interest" description="Disordered" evidence="1">
    <location>
        <begin position="1"/>
        <end position="27"/>
    </location>
</feature>
<protein>
    <submittedName>
        <fullName evidence="2">Uncharacterized protein</fullName>
    </submittedName>
</protein>
<reference evidence="2 3" key="1">
    <citation type="submission" date="2023-12" db="EMBL/GenBank/DDBJ databases">
        <title>A. evansii MAY27, complete genome.</title>
        <authorList>
            <person name="Wang Y."/>
        </authorList>
    </citation>
    <scope>NUCLEOTIDE SEQUENCE [LARGE SCALE GENOMIC DNA]</scope>
    <source>
        <strain evidence="2 3">MAY27</strain>
    </source>
</reference>
<evidence type="ECO:0000313" key="3">
    <source>
        <dbReference type="Proteomes" id="UP001626593"/>
    </source>
</evidence>
<evidence type="ECO:0000313" key="2">
    <source>
        <dbReference type="EMBL" id="WRL44087.1"/>
    </source>
</evidence>
<gene>
    <name evidence="2" type="ORF">U5817_12780</name>
</gene>
<accession>A0ABZ1AE01</accession>
<evidence type="ECO:0000256" key="1">
    <source>
        <dbReference type="SAM" id="MobiDB-lite"/>
    </source>
</evidence>
<dbReference type="Proteomes" id="UP001626593">
    <property type="component" value="Chromosome"/>
</dbReference>
<feature type="compositionally biased region" description="Basic and acidic residues" evidence="1">
    <location>
        <begin position="1"/>
        <end position="26"/>
    </location>
</feature>
<dbReference type="RefSeq" id="WP_407277537.1">
    <property type="nucleotide sequence ID" value="NZ_CP141259.1"/>
</dbReference>
<dbReference type="EMBL" id="CP141259">
    <property type="protein sequence ID" value="WRL44087.1"/>
    <property type="molecule type" value="Genomic_DNA"/>
</dbReference>